<feature type="transmembrane region" description="Helical" evidence="6">
    <location>
        <begin position="147"/>
        <end position="171"/>
    </location>
</feature>
<evidence type="ECO:0000313" key="8">
    <source>
        <dbReference type="Proteomes" id="UP000481421"/>
    </source>
</evidence>
<sequence>MTLAALATVWFVHLLAAASPGPAILMAARTGVTQGFVTGMWLSVGIGLGALFWAVAALFGMATLFLLAPSLLWGFKIAGGLFLCWIAFQMWRHAPEPLRMTADNEAPQGRFSALRLGLLTQLSNPKPAVFFGAVFVNTIPAGTSLPWIVLILGLVFVNELACTIAVARAFSLEHPRRFYQRFKTVIDRSFGGLLALLGAKIAAT</sequence>
<dbReference type="Proteomes" id="UP000481421">
    <property type="component" value="Unassembled WGS sequence"/>
</dbReference>
<protein>
    <submittedName>
        <fullName evidence="7">LysE family translocator</fullName>
    </submittedName>
</protein>
<dbReference type="AlphaFoldDB" id="A0A6B3RRX8"/>
<dbReference type="PANTHER" id="PTHR30086:SF19">
    <property type="entry name" value="THREONINE EFFLUX PROTEIN"/>
    <property type="match status" value="1"/>
</dbReference>
<evidence type="ECO:0000256" key="2">
    <source>
        <dbReference type="ARBA" id="ARBA00022475"/>
    </source>
</evidence>
<evidence type="ECO:0000256" key="5">
    <source>
        <dbReference type="ARBA" id="ARBA00023136"/>
    </source>
</evidence>
<keyword evidence="5 6" id="KW-0472">Membrane</keyword>
<name>A0A6B3RRX8_9RHOB</name>
<evidence type="ECO:0000256" key="1">
    <source>
        <dbReference type="ARBA" id="ARBA00004651"/>
    </source>
</evidence>
<dbReference type="PANTHER" id="PTHR30086">
    <property type="entry name" value="ARGININE EXPORTER PROTEIN ARGO"/>
    <property type="match status" value="1"/>
</dbReference>
<evidence type="ECO:0000313" key="7">
    <source>
        <dbReference type="EMBL" id="NEX45812.1"/>
    </source>
</evidence>
<comment type="caution">
    <text evidence="7">The sequence shown here is derived from an EMBL/GenBank/DDBJ whole genome shotgun (WGS) entry which is preliminary data.</text>
</comment>
<evidence type="ECO:0000256" key="4">
    <source>
        <dbReference type="ARBA" id="ARBA00022989"/>
    </source>
</evidence>
<keyword evidence="8" id="KW-1185">Reference proteome</keyword>
<keyword evidence="4 6" id="KW-1133">Transmembrane helix</keyword>
<accession>A0A6B3RRX8</accession>
<reference evidence="7 8" key="1">
    <citation type="submission" date="2020-02" db="EMBL/GenBank/DDBJ databases">
        <title>Rhodobacter algicola sp. nov., isolated from microalga culture.</title>
        <authorList>
            <person name="Park C.-Y."/>
        </authorList>
    </citation>
    <scope>NUCLEOTIDE SEQUENCE [LARGE SCALE GENOMIC DNA]</scope>
    <source>
        <strain evidence="7 8">ETT8</strain>
    </source>
</reference>
<feature type="transmembrane region" description="Helical" evidence="6">
    <location>
        <begin position="71"/>
        <end position="91"/>
    </location>
</feature>
<dbReference type="RefSeq" id="WP_164609767.1">
    <property type="nucleotide sequence ID" value="NZ_JAAIKE010000001.1"/>
</dbReference>
<keyword evidence="2" id="KW-1003">Cell membrane</keyword>
<dbReference type="InterPro" id="IPR001123">
    <property type="entry name" value="LeuE-type"/>
</dbReference>
<dbReference type="Pfam" id="PF01810">
    <property type="entry name" value="LysE"/>
    <property type="match status" value="1"/>
</dbReference>
<comment type="subcellular location">
    <subcellularLocation>
        <location evidence="1">Cell membrane</location>
        <topology evidence="1">Multi-pass membrane protein</topology>
    </subcellularLocation>
</comment>
<keyword evidence="3 6" id="KW-0812">Transmembrane</keyword>
<evidence type="ECO:0000256" key="3">
    <source>
        <dbReference type="ARBA" id="ARBA00022692"/>
    </source>
</evidence>
<gene>
    <name evidence="7" type="ORF">G3572_06325</name>
</gene>
<dbReference type="EMBL" id="JAAIKE010000001">
    <property type="protein sequence ID" value="NEX45812.1"/>
    <property type="molecule type" value="Genomic_DNA"/>
</dbReference>
<proteinExistence type="predicted"/>
<organism evidence="7 8">
    <name type="scientific">Pseudotabrizicola algicola</name>
    <dbReference type="NCBI Taxonomy" id="2709381"/>
    <lineage>
        <taxon>Bacteria</taxon>
        <taxon>Pseudomonadati</taxon>
        <taxon>Pseudomonadota</taxon>
        <taxon>Alphaproteobacteria</taxon>
        <taxon>Rhodobacterales</taxon>
        <taxon>Paracoccaceae</taxon>
        <taxon>Pseudotabrizicola</taxon>
    </lineage>
</organism>
<dbReference type="GO" id="GO:0005886">
    <property type="term" value="C:plasma membrane"/>
    <property type="evidence" value="ECO:0007669"/>
    <property type="project" value="UniProtKB-SubCell"/>
</dbReference>
<feature type="transmembrane region" description="Helical" evidence="6">
    <location>
        <begin position="37"/>
        <end position="59"/>
    </location>
</feature>
<evidence type="ECO:0000256" key="6">
    <source>
        <dbReference type="SAM" id="Phobius"/>
    </source>
</evidence>
<dbReference type="GO" id="GO:0015171">
    <property type="term" value="F:amino acid transmembrane transporter activity"/>
    <property type="evidence" value="ECO:0007669"/>
    <property type="project" value="TreeGrafter"/>
</dbReference>